<gene>
    <name evidence="1" type="ORF">UFOPK3789_00214</name>
</gene>
<dbReference type="EMBL" id="CAFBNL010000007">
    <property type="protein sequence ID" value="CAB4943358.1"/>
    <property type="molecule type" value="Genomic_DNA"/>
</dbReference>
<dbReference type="AlphaFoldDB" id="A0A6J7JIF0"/>
<evidence type="ECO:0000313" key="1">
    <source>
        <dbReference type="EMBL" id="CAB4943358.1"/>
    </source>
</evidence>
<proteinExistence type="predicted"/>
<sequence length="351" mass="39198">MFRLAKSGEEAVSNMNEENQIVLAMAPGSEVSRLGILVVYFLKDEGAIPLLALHLDRIEMHTKVPYTLYAVANRVSKTAWKMISERPNVKIVEPPLTSLRASSEHGYYLDAMLAVALSDGVSHICTLDVDSFPISDTWVDILVNAAPEESGLSGILRAENGDVALPHPSCILARRDFFERFTPSFSPDSNMTPNFRTFLHSTGQSADTGIRIGYTLWQNQLPWGILLRTNTRNPHFLMAGIYGDIVFHLGSAGREHASRQDFKHSFMHRVSSPIKRFRFSGPRSRKLQQALLRFARGDVDKHILTRNTQVFLLLQHQLVTNPDALLGYLQGSEPLGASTELASIDSRESKR</sequence>
<organism evidence="1">
    <name type="scientific">freshwater metagenome</name>
    <dbReference type="NCBI Taxonomy" id="449393"/>
    <lineage>
        <taxon>unclassified sequences</taxon>
        <taxon>metagenomes</taxon>
        <taxon>ecological metagenomes</taxon>
    </lineage>
</organism>
<name>A0A6J7JIF0_9ZZZZ</name>
<protein>
    <submittedName>
        <fullName evidence="1">Unannotated protein</fullName>
    </submittedName>
</protein>
<reference evidence="1" key="1">
    <citation type="submission" date="2020-05" db="EMBL/GenBank/DDBJ databases">
        <authorList>
            <person name="Chiriac C."/>
            <person name="Salcher M."/>
            <person name="Ghai R."/>
            <person name="Kavagutti S V."/>
        </authorList>
    </citation>
    <scope>NUCLEOTIDE SEQUENCE</scope>
</reference>
<accession>A0A6J7JIF0</accession>